<protein>
    <recommendedName>
        <fullName evidence="13">Diacylglycerol acyltransferase</fullName>
    </recommendedName>
</protein>
<dbReference type="GO" id="GO:0004144">
    <property type="term" value="F:diacylglycerol O-acyltransferase activity"/>
    <property type="evidence" value="ECO:0007669"/>
    <property type="project" value="TreeGrafter"/>
</dbReference>
<keyword evidence="4" id="KW-0808">Transferase</keyword>
<evidence type="ECO:0000256" key="7">
    <source>
        <dbReference type="ARBA" id="ARBA00022989"/>
    </source>
</evidence>
<evidence type="ECO:0000256" key="5">
    <source>
        <dbReference type="ARBA" id="ARBA00022692"/>
    </source>
</evidence>
<evidence type="ECO:0000256" key="3">
    <source>
        <dbReference type="ARBA" id="ARBA00022516"/>
    </source>
</evidence>
<evidence type="ECO:0000256" key="10">
    <source>
        <dbReference type="ARBA" id="ARBA00023315"/>
    </source>
</evidence>
<evidence type="ECO:0000256" key="2">
    <source>
        <dbReference type="ARBA" id="ARBA00005420"/>
    </source>
</evidence>
<dbReference type="Proteomes" id="UP001163046">
    <property type="component" value="Unassembled WGS sequence"/>
</dbReference>
<dbReference type="GO" id="GO:0005789">
    <property type="term" value="C:endoplasmic reticulum membrane"/>
    <property type="evidence" value="ECO:0007669"/>
    <property type="project" value="UniProtKB-SubCell"/>
</dbReference>
<keyword evidence="12" id="KW-1185">Reference proteome</keyword>
<reference evidence="11" key="1">
    <citation type="submission" date="2023-01" db="EMBL/GenBank/DDBJ databases">
        <title>Genome assembly of the deep-sea coral Lophelia pertusa.</title>
        <authorList>
            <person name="Herrera S."/>
            <person name="Cordes E."/>
        </authorList>
    </citation>
    <scope>NUCLEOTIDE SEQUENCE</scope>
    <source>
        <strain evidence="11">USNM1676648</strain>
        <tissue evidence="11">Polyp</tissue>
    </source>
</reference>
<keyword evidence="6" id="KW-0256">Endoplasmic reticulum</keyword>
<comment type="caution">
    <text evidence="11">The sequence shown here is derived from an EMBL/GenBank/DDBJ whole genome shotgun (WGS) entry which is preliminary data.</text>
</comment>
<evidence type="ECO:0000256" key="4">
    <source>
        <dbReference type="ARBA" id="ARBA00022679"/>
    </source>
</evidence>
<name>A0A9W9Z8Y3_9CNID</name>
<evidence type="ECO:0000313" key="11">
    <source>
        <dbReference type="EMBL" id="KAJ7376975.1"/>
    </source>
</evidence>
<dbReference type="GO" id="GO:0019432">
    <property type="term" value="P:triglyceride biosynthetic process"/>
    <property type="evidence" value="ECO:0007669"/>
    <property type="project" value="TreeGrafter"/>
</dbReference>
<dbReference type="OrthoDB" id="264532at2759"/>
<keyword evidence="5" id="KW-0812">Transmembrane</keyword>
<comment type="similarity">
    <text evidence="2">Belongs to the diacylglycerol acyltransferase family.</text>
</comment>
<evidence type="ECO:0000256" key="8">
    <source>
        <dbReference type="ARBA" id="ARBA00023098"/>
    </source>
</evidence>
<keyword evidence="3" id="KW-0444">Lipid biosynthesis</keyword>
<dbReference type="CDD" id="cd07987">
    <property type="entry name" value="LPLAT_MGAT-like"/>
    <property type="match status" value="1"/>
</dbReference>
<dbReference type="PANTHER" id="PTHR12317:SF79">
    <property type="entry name" value="ACYLTRANSFERASE"/>
    <property type="match status" value="1"/>
</dbReference>
<proteinExistence type="inferred from homology"/>
<accession>A0A9W9Z8Y3</accession>
<dbReference type="Pfam" id="PF03982">
    <property type="entry name" value="DAGAT"/>
    <property type="match status" value="1"/>
</dbReference>
<dbReference type="EMBL" id="MU826385">
    <property type="protein sequence ID" value="KAJ7376975.1"/>
    <property type="molecule type" value="Genomic_DNA"/>
</dbReference>
<keyword evidence="7" id="KW-1133">Transmembrane helix</keyword>
<evidence type="ECO:0008006" key="13">
    <source>
        <dbReference type="Google" id="ProtNLM"/>
    </source>
</evidence>
<evidence type="ECO:0000313" key="12">
    <source>
        <dbReference type="Proteomes" id="UP001163046"/>
    </source>
</evidence>
<sequence length="221" mass="24345">MPDGLAISFGSEALQFGKTFPGIVPYIGVHSIMGWSPIFRDIVMALGVINASRDSCNFVLTQQGPGHSVAIVIGGSCDVLNTCPNSYVLTLKRRRGFVKLALETGSPLVPVFGFGQNNVFSRQPKVRFLQNYQTGRSRWEKWVKICLKSAILVPFARFGIMPDPRPITVVAGSPIPVEKVESPSAEQINELHSQYVGKLKELFDEHRDACGELKDTELVIQ</sequence>
<dbReference type="InterPro" id="IPR007130">
    <property type="entry name" value="DAGAT"/>
</dbReference>
<dbReference type="PANTHER" id="PTHR12317">
    <property type="entry name" value="DIACYLGLYCEROL O-ACYLTRANSFERASE"/>
    <property type="match status" value="1"/>
</dbReference>
<comment type="subcellular location">
    <subcellularLocation>
        <location evidence="1">Endoplasmic reticulum membrane</location>
        <topology evidence="1">Multi-pass membrane protein</topology>
    </subcellularLocation>
</comment>
<keyword evidence="10" id="KW-0012">Acyltransferase</keyword>
<evidence type="ECO:0000256" key="9">
    <source>
        <dbReference type="ARBA" id="ARBA00023136"/>
    </source>
</evidence>
<organism evidence="11 12">
    <name type="scientific">Desmophyllum pertusum</name>
    <dbReference type="NCBI Taxonomy" id="174260"/>
    <lineage>
        <taxon>Eukaryota</taxon>
        <taxon>Metazoa</taxon>
        <taxon>Cnidaria</taxon>
        <taxon>Anthozoa</taxon>
        <taxon>Hexacorallia</taxon>
        <taxon>Scleractinia</taxon>
        <taxon>Caryophylliina</taxon>
        <taxon>Caryophylliidae</taxon>
        <taxon>Desmophyllum</taxon>
    </lineage>
</organism>
<dbReference type="AlphaFoldDB" id="A0A9W9Z8Y3"/>
<keyword evidence="8" id="KW-0443">Lipid metabolism</keyword>
<gene>
    <name evidence="11" type="ORF">OS493_031247</name>
</gene>
<keyword evidence="9" id="KW-0472">Membrane</keyword>
<evidence type="ECO:0000256" key="1">
    <source>
        <dbReference type="ARBA" id="ARBA00004477"/>
    </source>
</evidence>
<evidence type="ECO:0000256" key="6">
    <source>
        <dbReference type="ARBA" id="ARBA00022824"/>
    </source>
</evidence>